<dbReference type="InterPro" id="IPR016181">
    <property type="entry name" value="Acyl_CoA_acyltransferase"/>
</dbReference>
<dbReference type="AlphaFoldDB" id="A6GD39"/>
<gene>
    <name evidence="2" type="ORF">PPSIR1_07588</name>
</gene>
<dbReference type="OrthoDB" id="9801656at2"/>
<dbReference type="InterPro" id="IPR051531">
    <property type="entry name" value="N-acetyltransferase"/>
</dbReference>
<evidence type="ECO:0000313" key="3">
    <source>
        <dbReference type="Proteomes" id="UP000005801"/>
    </source>
</evidence>
<dbReference type="eggNOG" id="COG1670">
    <property type="taxonomic scope" value="Bacteria"/>
</dbReference>
<sequence length="194" mass="21775">MSEALFASELERERSTARLRLRPFGLGDVEAVLAYSRKPGFARHLPLPLPETGAYTRDDAEERLARLRLADWSVDATWALCLANDPSDAPIGSVRLSLDAPNYKADLGYALDPDRWGQGYAREAVRATLDHAFETWPSLAKVECHSTADNAASRRLAEAVGMRHEGRLRRFVVIRGRAVDIDWFGLLRAEWERA</sequence>
<dbReference type="SUPFAM" id="SSF55729">
    <property type="entry name" value="Acyl-CoA N-acyltransferases (Nat)"/>
    <property type="match status" value="1"/>
</dbReference>
<organism evidence="2 3">
    <name type="scientific">Plesiocystis pacifica SIR-1</name>
    <dbReference type="NCBI Taxonomy" id="391625"/>
    <lineage>
        <taxon>Bacteria</taxon>
        <taxon>Pseudomonadati</taxon>
        <taxon>Myxococcota</taxon>
        <taxon>Polyangia</taxon>
        <taxon>Nannocystales</taxon>
        <taxon>Nannocystaceae</taxon>
        <taxon>Plesiocystis</taxon>
    </lineage>
</organism>
<evidence type="ECO:0000313" key="2">
    <source>
        <dbReference type="EMBL" id="EDM76197.1"/>
    </source>
</evidence>
<evidence type="ECO:0000259" key="1">
    <source>
        <dbReference type="PROSITE" id="PS51186"/>
    </source>
</evidence>
<dbReference type="STRING" id="391625.PPSIR1_07588"/>
<dbReference type="InterPro" id="IPR000182">
    <property type="entry name" value="GNAT_dom"/>
</dbReference>
<dbReference type="GO" id="GO:0016747">
    <property type="term" value="F:acyltransferase activity, transferring groups other than amino-acyl groups"/>
    <property type="evidence" value="ECO:0007669"/>
    <property type="project" value="InterPro"/>
</dbReference>
<dbReference type="Proteomes" id="UP000005801">
    <property type="component" value="Unassembled WGS sequence"/>
</dbReference>
<proteinExistence type="predicted"/>
<comment type="caution">
    <text evidence="2">The sequence shown here is derived from an EMBL/GenBank/DDBJ whole genome shotgun (WGS) entry which is preliminary data.</text>
</comment>
<dbReference type="Pfam" id="PF13302">
    <property type="entry name" value="Acetyltransf_3"/>
    <property type="match status" value="1"/>
</dbReference>
<feature type="domain" description="N-acetyltransferase" evidence="1">
    <location>
        <begin position="19"/>
        <end position="180"/>
    </location>
</feature>
<dbReference type="EMBL" id="ABCS01000070">
    <property type="protein sequence ID" value="EDM76197.1"/>
    <property type="molecule type" value="Genomic_DNA"/>
</dbReference>
<dbReference type="Gene3D" id="3.40.630.30">
    <property type="match status" value="1"/>
</dbReference>
<protein>
    <submittedName>
        <fullName evidence="2">GCN5-related N-acetyltransferase</fullName>
    </submittedName>
</protein>
<dbReference type="PROSITE" id="PS51186">
    <property type="entry name" value="GNAT"/>
    <property type="match status" value="1"/>
</dbReference>
<keyword evidence="3" id="KW-1185">Reference proteome</keyword>
<keyword evidence="2" id="KW-0808">Transferase</keyword>
<dbReference type="PANTHER" id="PTHR43792">
    <property type="entry name" value="GNAT FAMILY, PUTATIVE (AFU_ORTHOLOGUE AFUA_3G00765)-RELATED-RELATED"/>
    <property type="match status" value="1"/>
</dbReference>
<reference evidence="2 3" key="1">
    <citation type="submission" date="2007-06" db="EMBL/GenBank/DDBJ databases">
        <authorList>
            <person name="Shimkets L."/>
            <person name="Ferriera S."/>
            <person name="Johnson J."/>
            <person name="Kravitz S."/>
            <person name="Beeson K."/>
            <person name="Sutton G."/>
            <person name="Rogers Y.-H."/>
            <person name="Friedman R."/>
            <person name="Frazier M."/>
            <person name="Venter J.C."/>
        </authorList>
    </citation>
    <scope>NUCLEOTIDE SEQUENCE [LARGE SCALE GENOMIC DNA]</scope>
    <source>
        <strain evidence="2 3">SIR-1</strain>
    </source>
</reference>
<name>A6GD39_9BACT</name>
<dbReference type="RefSeq" id="WP_006974630.1">
    <property type="nucleotide sequence ID" value="NZ_ABCS01000070.1"/>
</dbReference>
<accession>A6GD39</accession>